<dbReference type="KEGG" id="plw:D5F53_13640"/>
<keyword evidence="3" id="KW-1185">Reference proteome</keyword>
<feature type="transmembrane region" description="Helical" evidence="1">
    <location>
        <begin position="46"/>
        <end position="72"/>
    </location>
</feature>
<evidence type="ECO:0000313" key="2">
    <source>
        <dbReference type="EMBL" id="AYB44270.1"/>
    </source>
</evidence>
<protein>
    <submittedName>
        <fullName evidence="2">Uncharacterized protein</fullName>
    </submittedName>
</protein>
<organism evidence="2 3">
    <name type="scientific">Paenibacillus lautus</name>
    <name type="common">Bacillus lautus</name>
    <dbReference type="NCBI Taxonomy" id="1401"/>
    <lineage>
        <taxon>Bacteria</taxon>
        <taxon>Bacillati</taxon>
        <taxon>Bacillota</taxon>
        <taxon>Bacilli</taxon>
        <taxon>Bacillales</taxon>
        <taxon>Paenibacillaceae</taxon>
        <taxon>Paenibacillus</taxon>
    </lineage>
</organism>
<name>A0A385TIC9_PAELA</name>
<keyword evidence="1" id="KW-0812">Transmembrane</keyword>
<dbReference type="EMBL" id="CP032412">
    <property type="protein sequence ID" value="AYB44270.1"/>
    <property type="molecule type" value="Genomic_DNA"/>
</dbReference>
<reference evidence="2 3" key="1">
    <citation type="submission" date="2018-09" db="EMBL/GenBank/DDBJ databases">
        <title>Genome Sequence of Paenibacillus lautus Strain E7593-69, Azo Dye-Degrading Bacteria, Isolated from Commercial Tattoo Inks.</title>
        <authorList>
            <person name="Nho S.W."/>
            <person name="Kim S.-J."/>
            <person name="Kweon O."/>
            <person name="Cerniglia C.E."/>
        </authorList>
    </citation>
    <scope>NUCLEOTIDE SEQUENCE [LARGE SCALE GENOMIC DNA]</scope>
    <source>
        <strain evidence="2 3">E7593-69</strain>
    </source>
</reference>
<dbReference type="Proteomes" id="UP000266552">
    <property type="component" value="Chromosome"/>
</dbReference>
<evidence type="ECO:0000256" key="1">
    <source>
        <dbReference type="SAM" id="Phobius"/>
    </source>
</evidence>
<sequence>MKILFKNYLHRVSERKLSSNIVNMVINLWFTIFFLSVGITKGYLNNIVVLIFILLCCLVFMIRATASFYYILKKK</sequence>
<dbReference type="AlphaFoldDB" id="A0A385TIC9"/>
<feature type="transmembrane region" description="Helical" evidence="1">
    <location>
        <begin position="21"/>
        <end position="40"/>
    </location>
</feature>
<keyword evidence="1" id="KW-1133">Transmembrane helix</keyword>
<keyword evidence="1" id="KW-0472">Membrane</keyword>
<accession>A0A385TIC9</accession>
<gene>
    <name evidence="2" type="ORF">D5F53_13640</name>
</gene>
<proteinExistence type="predicted"/>
<evidence type="ECO:0000313" key="3">
    <source>
        <dbReference type="Proteomes" id="UP000266552"/>
    </source>
</evidence>